<comment type="caution">
    <text evidence="3">The sequence shown here is derived from an EMBL/GenBank/DDBJ whole genome shotgun (WGS) entry which is preliminary data.</text>
</comment>
<keyword evidence="4" id="KW-1185">Reference proteome</keyword>
<dbReference type="EMBL" id="CAKMMG010000009">
    <property type="protein sequence ID" value="CAH1219079.1"/>
    <property type="molecule type" value="Genomic_DNA"/>
</dbReference>
<dbReference type="InterPro" id="IPR032675">
    <property type="entry name" value="LRR_dom_sf"/>
</dbReference>
<protein>
    <submittedName>
        <fullName evidence="3">Uncharacterized protein</fullName>
    </submittedName>
</protein>
<dbReference type="PROSITE" id="PS51450">
    <property type="entry name" value="LRR"/>
    <property type="match status" value="4"/>
</dbReference>
<organism evidence="3 4">
    <name type="scientific">Paenibacillus auburnensis</name>
    <dbReference type="NCBI Taxonomy" id="2905649"/>
    <lineage>
        <taxon>Bacteria</taxon>
        <taxon>Bacillati</taxon>
        <taxon>Bacillota</taxon>
        <taxon>Bacilli</taxon>
        <taxon>Bacillales</taxon>
        <taxon>Paenibacillaceae</taxon>
        <taxon>Paenibacillus</taxon>
    </lineage>
</organism>
<evidence type="ECO:0000256" key="1">
    <source>
        <dbReference type="ARBA" id="ARBA00022614"/>
    </source>
</evidence>
<dbReference type="Gene3D" id="3.80.10.10">
    <property type="entry name" value="Ribonuclease Inhibitor"/>
    <property type="match status" value="1"/>
</dbReference>
<dbReference type="Proteomes" id="UP000838324">
    <property type="component" value="Unassembled WGS sequence"/>
</dbReference>
<gene>
    <name evidence="3" type="ORF">PAECIP111892_04657</name>
</gene>
<dbReference type="Pfam" id="PF12799">
    <property type="entry name" value="LRR_4"/>
    <property type="match status" value="1"/>
</dbReference>
<dbReference type="InterPro" id="IPR001611">
    <property type="entry name" value="Leu-rich_rpt"/>
</dbReference>
<evidence type="ECO:0000256" key="2">
    <source>
        <dbReference type="ARBA" id="ARBA00022737"/>
    </source>
</evidence>
<evidence type="ECO:0000313" key="3">
    <source>
        <dbReference type="EMBL" id="CAH1219079.1"/>
    </source>
</evidence>
<dbReference type="InterPro" id="IPR050836">
    <property type="entry name" value="SDS22/Internalin_LRR"/>
</dbReference>
<sequence>MRRGRSLLIGGCLVLALVLVSGCTAKSEGGMNLKQSAAPGVQSIVFKDTHFEQFIRELMQAGQSDISPSDLNSIEDLPIYQAGEITSLEDLQWFPNLKFLTVNKQLVTDLAPLAKLKKIESIRITGCQVADLAPLQDLKTLKYLYLDSNNIQDITPIQSITNLVILSIKDNQITDIQAVRELGKLEDVNLSSNQIKDIGPLYSLAKMKNVELKDNKITSIEGIQYWNELETLDVSGNPIGNYLPLKSLSPTVFIRPEITEDQDSSGIDERRQVAAKRMMEEGDRYLDRIMNDVEGDGFTNHVMAEISYRAFLSFEMNESLRTEYEDRLRRTSVQDDNCSIFSGISKDGVHFIAVANPQQDSESYEPTINTITGNDKEYELFNSLLEPPGIADPIYYAVDLYVEDLLGENQEFEVELWEPSVGAVDYPVEHPELDANVEKILKKYNRAAPSPILQNKKWNLFLFQSYSIHPVFMLRYNGEVIELQG</sequence>
<dbReference type="SMART" id="SM00365">
    <property type="entry name" value="LRR_SD22"/>
    <property type="match status" value="3"/>
</dbReference>
<dbReference type="InterPro" id="IPR025875">
    <property type="entry name" value="Leu-rich_rpt_4"/>
</dbReference>
<reference evidence="3" key="1">
    <citation type="submission" date="2022-01" db="EMBL/GenBank/DDBJ databases">
        <authorList>
            <person name="Criscuolo A."/>
        </authorList>
    </citation>
    <scope>NUCLEOTIDE SEQUENCE</scope>
    <source>
        <strain evidence="3">CIP111892</strain>
    </source>
</reference>
<evidence type="ECO:0000313" key="4">
    <source>
        <dbReference type="Proteomes" id="UP000838324"/>
    </source>
</evidence>
<accession>A0ABM9CMZ3</accession>
<name>A0ABM9CMZ3_9BACL</name>
<keyword evidence="1" id="KW-0433">Leucine-rich repeat</keyword>
<dbReference type="PANTHER" id="PTHR46652">
    <property type="entry name" value="LEUCINE-RICH REPEAT AND IQ DOMAIN-CONTAINING PROTEIN 1-RELATED"/>
    <property type="match status" value="1"/>
</dbReference>
<dbReference type="PANTHER" id="PTHR46652:SF3">
    <property type="entry name" value="LEUCINE-RICH REPEAT-CONTAINING PROTEIN 9"/>
    <property type="match status" value="1"/>
</dbReference>
<dbReference type="PROSITE" id="PS51257">
    <property type="entry name" value="PROKAR_LIPOPROTEIN"/>
    <property type="match status" value="1"/>
</dbReference>
<proteinExistence type="predicted"/>
<dbReference type="SUPFAM" id="SSF52058">
    <property type="entry name" value="L domain-like"/>
    <property type="match status" value="1"/>
</dbReference>
<keyword evidence="2" id="KW-0677">Repeat</keyword>